<reference evidence="4" key="2">
    <citation type="submission" date="2014-06" db="EMBL/GenBank/DDBJ databases">
        <authorList>
            <person name="Aslett M."/>
            <person name="De Silva Nishadi"/>
        </authorList>
    </citation>
    <scope>NUCLEOTIDE SEQUENCE</scope>
    <source>
        <strain evidence="4">Bond</strain>
    </source>
</reference>
<dbReference type="KEGG" id="bbig:BBBOND_0003990"/>
<feature type="region of interest" description="Disordered" evidence="2">
    <location>
        <begin position="1047"/>
        <end position="1069"/>
    </location>
</feature>
<keyword evidence="3" id="KW-0812">Transmembrane</keyword>
<sequence>MAFLYGVLDAVKNENEVTTYDSYISDNNNRLESVLKLVDSKIGSGRTGLAVSVGAVREWLEGYEREINDKTKKVTDELTWLINNLNGNYKNKINENSSLTDQLSAWSEVIGNIDFDVTKIEEEKISKLDKALKEKVMHKVDTVKRSVKMLKESAKSGDVMDYARRVDESLEAEEKEIVKKIDTQCECVKDRLHSEFYNIDQRVTALKKTKDGHIEHIQNLISGAQQEIQTLENRINEHYKAELERKFEILDLEMAKIKAAPGIQTAAERSRLHKEIDDIKKAAQGMRKELEMELINVKKTVAGAVNGSGSDGLIQRIKSAVIGLKKNIEDDLKSLKNKIDGAMKEYVKGYINAVSEKVKEIKGHVGDIGKPFNDEARKSIDFNWNILRAQTNRRLSEMYEKKAGKNSGHLGGLLDKVREYAKGLGLKLKQDKGTIDTWLNRVLTDNAAVNNYISSYLRFNETTHGRSFNPQYNGRQSGAESVKEAIRTKLMYELKNISVAGPSGDGSKMEDILQEISEMFQNVAKQIDTTESNKAELIITKIEGDLGVSSFTSNSDYQTYKGYLTWAIRTTLLQVSLIAKQIGEEIKAVLQDSNIQESVDEAIKKINSIKEQLDLDGSEQKHGKQMQKALDTVKTSIDQLQNDFHKSRQDTTSSTYVAGSNTVNVGDGVKSTIENILNGKIGPDSKIMFDDIMTNYNANTTEKSNLQTSITAIETTVKRAMQQDKDEINTHQLNSYDEEHRKYASGVSALEHTVEHLETLPQKVAIARQAAMKNIDALNNEVSAIRTIMAKYVEPSVTTASLELDKTIETFQTLLHEVHENARGGVSQMKKTLHHKVQSTFTMITNQVRTLFSDAHKADLAALKTLVEGQKEEIEKIIRSAKITGVMGLIRKMHTNKSDFEQISEFVTPVKLKAVPTKEDFTGMSSHFRKIVDSVLEYTEYQVSTSSGDPHKRLPTDQSEKVRHLKDAFDALLHYLKQNGDSTRQYLFDHHFDDLLASLNSLVTSLSPTFTSPSPLLAPLKSGLSNFAQQLGLAYVSRYSGVKRSDDWVVPDDSKPKDAAEKPETPKTVLTPEGRNCAKVCLTIVEILNDGFGRLRKYCSTTGGYSKSNICLEMDHKNGQKTKNQLGSWLQSRGFSIPADKDTQNGELNRNVTGAKIIEYMTKKSTQPPNSKGIYDEADKPDGPLWQLVSHLGTYYKVCNYKHIEKPKAPLNVYQMLQWLAGLWYNPVLYPLFKCFKELFPKLKEDEGKDYSEIDRDRLKLEAYPSTVKYTDSASILYQVCFQAKNTLVAILGNGHAGGRYAVDFNTNEDNLDYGSSPNACFDMLADVSFRVYQQSHFLQKQCYNGTKSGGWEDCHYGRHVGGSSWICNEDQCANQNCDQTRKQIADQKTNQNANQTGSQKCNQHPVCGVKSPLQSYLEDGLQKFLPHHLTKVGCGVKCSVGNHFGKPCLTPMGFTDIGILASHTQTGAYIKRAFHDLCGDSDKPLSKLCSLLTCLLRRPPQTLGDMFAFYHQFLSNFDNKHKGVAFKVAVQKANFGIPTTELDVTSIQKSSNHENADVIASSRPVSTHLKGDLFALSSCNPKDAPCLPCGRYLQPLYLNMRNIFVDKHADTYLSWVVYITETFYDLLKKLYDECDARCGGEKPKCRISKCGDACGTKRNPGAHGVNHDSECKSIVKCPDTHPALYRYGFTFGSPNDLSGVSGVGKQRTCHDFCEALKTVVKEDNLLFKLVNKLIPEYIFAIRAPFIWLNVALWLLSFLYLLHIMVIRLDILHIKSHLHSPSSHRIAAQSLLAAGRVNKLNRVFYLQP</sequence>
<feature type="coiled-coil region" evidence="1">
    <location>
        <begin position="214"/>
        <end position="300"/>
    </location>
</feature>
<dbReference type="GeneID" id="24561958"/>
<reference evidence="4" key="1">
    <citation type="journal article" date="2014" name="Nucleic Acids Res.">
        <title>The evolutionary dynamics of variant antigen genes in Babesia reveal a history of genomic innovation underlying host-parasite interaction.</title>
        <authorList>
            <person name="Jackson A.P."/>
            <person name="Otto T.D."/>
            <person name="Darby A."/>
            <person name="Ramaprasad A."/>
            <person name="Xia D."/>
            <person name="Echaide I.E."/>
            <person name="Farber M."/>
            <person name="Gahlot S."/>
            <person name="Gamble J."/>
            <person name="Gupta D."/>
            <person name="Gupta Y."/>
            <person name="Jackson L."/>
            <person name="Malandrin L."/>
            <person name="Malas T.B."/>
            <person name="Moussa E."/>
            <person name="Nair M."/>
            <person name="Reid AJ."/>
            <person name="Sanders M."/>
            <person name="Sharma J."/>
            <person name="Tracey A."/>
            <person name="Quail M.A."/>
            <person name="Weir W."/>
            <person name="Wastling J.M."/>
            <person name="Hall N."/>
            <person name="Willadsen P."/>
            <person name="Lingelbach K."/>
            <person name="Shiels B."/>
            <person name="Tait A."/>
            <person name="Berriman M."/>
            <person name="Allred D.R."/>
            <person name="Pain A."/>
        </authorList>
    </citation>
    <scope>NUCLEOTIDE SEQUENCE</scope>
    <source>
        <strain evidence="4">Bond</strain>
    </source>
</reference>
<gene>
    <name evidence="4" type="ORF">BBBOND_0003990</name>
</gene>
<evidence type="ECO:0000256" key="2">
    <source>
        <dbReference type="SAM" id="MobiDB-lite"/>
    </source>
</evidence>
<evidence type="ECO:0000256" key="1">
    <source>
        <dbReference type="SAM" id="Coils"/>
    </source>
</evidence>
<name>A0A061BLJ0_BABBI</name>
<organism evidence="4">
    <name type="scientific">Babesia bigemina</name>
    <dbReference type="NCBI Taxonomy" id="5866"/>
    <lineage>
        <taxon>Eukaryota</taxon>
        <taxon>Sar</taxon>
        <taxon>Alveolata</taxon>
        <taxon>Apicomplexa</taxon>
        <taxon>Aconoidasida</taxon>
        <taxon>Piroplasmida</taxon>
        <taxon>Babesiidae</taxon>
        <taxon>Babesia</taxon>
    </lineage>
</organism>
<dbReference type="VEuPathDB" id="PiroplasmaDB:BBBOND_0003990"/>
<dbReference type="EMBL" id="LK055142">
    <property type="protein sequence ID" value="CDR71741.1"/>
    <property type="molecule type" value="Genomic_DNA"/>
</dbReference>
<feature type="compositionally biased region" description="Basic and acidic residues" evidence="2">
    <location>
        <begin position="1047"/>
        <end position="1065"/>
    </location>
</feature>
<accession>A0A061BLJ0</accession>
<dbReference type="RefSeq" id="XP_012770686.1">
    <property type="nucleotide sequence ID" value="XM_012915232.1"/>
</dbReference>
<keyword evidence="3" id="KW-0472">Membrane</keyword>
<evidence type="ECO:0008006" key="5">
    <source>
        <dbReference type="Google" id="ProtNLM"/>
    </source>
</evidence>
<keyword evidence="1" id="KW-0175">Coiled coil</keyword>
<proteinExistence type="predicted"/>
<evidence type="ECO:0000256" key="3">
    <source>
        <dbReference type="SAM" id="Phobius"/>
    </source>
</evidence>
<evidence type="ECO:0000313" key="4">
    <source>
        <dbReference type="EMBL" id="CDR71741.1"/>
    </source>
</evidence>
<feature type="transmembrane region" description="Helical" evidence="3">
    <location>
        <begin position="1746"/>
        <end position="1767"/>
    </location>
</feature>
<keyword evidence="3" id="KW-1133">Transmembrane helix</keyword>
<protein>
    <recommendedName>
        <fullName evidence="5">C3H1-type domain-containing protein</fullName>
    </recommendedName>
</protein>